<dbReference type="Proteomes" id="UP001524944">
    <property type="component" value="Unassembled WGS sequence"/>
</dbReference>
<organism evidence="6 7">
    <name type="scientific">Dehalobacterium formicoaceticum</name>
    <dbReference type="NCBI Taxonomy" id="51515"/>
    <lineage>
        <taxon>Bacteria</taxon>
        <taxon>Bacillati</taxon>
        <taxon>Bacillota</taxon>
        <taxon>Clostridia</taxon>
        <taxon>Eubacteriales</taxon>
        <taxon>Peptococcaceae</taxon>
        <taxon>Dehalobacterium</taxon>
    </lineage>
</organism>
<keyword evidence="7" id="KW-1185">Reference proteome</keyword>
<dbReference type="Gene3D" id="2.20.130.20">
    <property type="match status" value="1"/>
</dbReference>
<dbReference type="PANTHER" id="PTHR40094:SF1">
    <property type="entry name" value="UBIQUITIN DOMAIN-CONTAINING PROTEIN"/>
    <property type="match status" value="1"/>
</dbReference>
<keyword evidence="3" id="KW-1133">Transmembrane helix</keyword>
<feature type="compositionally biased region" description="Gly residues" evidence="2">
    <location>
        <begin position="984"/>
        <end position="997"/>
    </location>
</feature>
<keyword evidence="3" id="KW-0472">Membrane</keyword>
<accession>A0ABT1Y1Z1</accession>
<dbReference type="Pfam" id="PF00207">
    <property type="entry name" value="A2M"/>
    <property type="match status" value="1"/>
</dbReference>
<dbReference type="InterPro" id="IPR011625">
    <property type="entry name" value="A2M_N_BRD"/>
</dbReference>
<dbReference type="SMART" id="SM01360">
    <property type="entry name" value="A2M"/>
    <property type="match status" value="1"/>
</dbReference>
<feature type="domain" description="Alpha-2-macroglobulin bait region" evidence="4">
    <location>
        <begin position="812"/>
        <end position="950"/>
    </location>
</feature>
<gene>
    <name evidence="6" type="ORF">NVS47_05080</name>
</gene>
<keyword evidence="3" id="KW-0812">Transmembrane</keyword>
<feature type="transmembrane region" description="Helical" evidence="3">
    <location>
        <begin position="5"/>
        <end position="24"/>
    </location>
</feature>
<dbReference type="Gene3D" id="2.60.40.1930">
    <property type="match status" value="1"/>
</dbReference>
<reference evidence="6 7" key="1">
    <citation type="submission" date="2022-08" db="EMBL/GenBank/DDBJ databases">
        <title>Proteogenomics of the novel Dehalobacterium formicoaceticum strain EZ94 highlights a key role of methyltransferases during anaerobic dichloromethane degradation.</title>
        <authorList>
            <person name="Wasmund K."/>
        </authorList>
    </citation>
    <scope>NUCLEOTIDE SEQUENCE [LARGE SCALE GENOMIC DNA]</scope>
    <source>
        <strain evidence="6 7">EZ94</strain>
    </source>
</reference>
<sequence>MKRKIAFFVVIIGLIVASVVFFFIDKGQQPLDLTSALAAEINLEPTQADRAGVDPASQFLVKTSTYIDPKIVAKNISVQPEIEFNVEEQKNTNQIKLIPNAPLAENKVYRFTLDLPGSSPLKWAFQTKGTFKVNSTLPRDQSTGVPTNTGIEVTFSHAGFADLNKYFEITPQVKGRFEEHKKTAVFVPDSLQPGTVYTVKVKKGLKLAGSDVALAEDLVFQFETQDPTQHNTNDAYIEFYNNTMEFPSTSAPVLPIGYYSAKGNAAPQVKVSFFKYQKGEDYIKSIQEREKIPSWAYFSRGVYQAEHKGLEKVLSFDTDLKKYGGEHFIELPQTLTPGYYLGEVSLGTMTRQVWVQVTDLAVYAAVGEDETLVWAHNQLNGAPLTEGIVSLSGHVGEGKTDENGLVSMPTPPLENNNAYVVVKGKDQEAVAVLKPTWFGPLMGNQDQTEASTQDYWKYIYLDRGLYQPNDTVSFWGLVKSRKEGLKQPGQLTVALTQWKESQEEVILEEKMLPVENQVFSGEMKLPNLIPGYYQITVRLDDLTLMQQGFDVQTYTKPSYRIDVETEKNAVFVGDTLDINVATACFEETPVPRVKLNYYLDQPGEITTDERGQGKITYKPTYQSEYSDVVQYRYLSINATLPESGPISTATSIIVLNNDLEIEAEGAIRDHQGQVNITTDRLTVDKVNQGEKDYWEEDAFFLEKAVRVPVTVAVFRQEWTREEDGEYYDFVNKKVVQKYRYQERRVPVTMEQVVTDNTGKARFNFKAEEEKSYYVELSAMDGNNNQTENEIFLFGGQNPQDENNNWYYLDDGEFGAARYQEGENVRLTVKNNEQKLPDRENGYLFYTAKRGIMDYRIQDTGVYSAKFNRRDIPNYWVSGVYFDGKNYHMTPEQLVAYDEKAKALDIKITTDKKEYRPQDKVQVNVEVRDQRGRPAPATVNLNLVDEALYQLSPQEVNLLGSIYSDYISSGVILTGSTHQDPTRFSGGGAEHGGEGGSGRQDFKDTAFFETIHTGADGKATVTFTVPDNLTSWRLTYQGITPDLEGMSGTAKINVRLPFFTDLVLNENYLAGDRPVINLRSLGSALKVDAQVNYRVQVVEEAGKKEILSKNLSASAFDTVPVQLPALEPGDYQITVRAAGNRLEDTITRTFQVAESYMTQEKVNFAPLTTESKVEAATNKPVTITFADTTRSQYLSALCSLAYLEGSRIEQKLAPYVAISLLQEHFEEFTGLPDELEKLDLSSYQTPDGGIAILPYGSSDLEVSVLIAPWSEEYFDVDALKSYFFKIINDPQESRERGIMALYGLTSLEEPVLQEVVLAASEKDLSLTEKLYLVLSLNQLGDEQPARKILKGLLQEYGETNGPYMQINSGNNKDDMTKLTGLTALAAGRLNFAESSLLLRYVMENPPQNELNYLEQITFIEEGLDKMTDVSTSFTYILEGKKKQVKLPAGEIHSLTLTPDKLKALSFENIQGKVGMTWNYQEKYTPLKSSSTEGVTIARDYLVAGKTTRQFNAGDLVEIKVSWNIGGKAPDGVYQITDYLPSGLKLVERPYEWGVTKHDIGWPIEVEGQKVAFAVTEKGSFNYYARIVNPGSFTAQNMTLHHVKSGKIYSMTATDRVEIK</sequence>
<dbReference type="RefSeq" id="WP_089608530.1">
    <property type="nucleotide sequence ID" value="NZ_CP022121.1"/>
</dbReference>
<dbReference type="InterPro" id="IPR032812">
    <property type="entry name" value="SbsA_Ig"/>
</dbReference>
<dbReference type="InterPro" id="IPR001599">
    <property type="entry name" value="Macroglobln_a2"/>
</dbReference>
<dbReference type="EMBL" id="JANPWE010000002">
    <property type="protein sequence ID" value="MCR6544897.1"/>
    <property type="molecule type" value="Genomic_DNA"/>
</dbReference>
<evidence type="ECO:0000256" key="1">
    <source>
        <dbReference type="ARBA" id="ARBA00022729"/>
    </source>
</evidence>
<dbReference type="Pfam" id="PF13205">
    <property type="entry name" value="Big_5"/>
    <property type="match status" value="1"/>
</dbReference>
<evidence type="ECO:0000313" key="6">
    <source>
        <dbReference type="EMBL" id="MCR6544897.1"/>
    </source>
</evidence>
<evidence type="ECO:0000256" key="2">
    <source>
        <dbReference type="SAM" id="MobiDB-lite"/>
    </source>
</evidence>
<dbReference type="InterPro" id="IPR051802">
    <property type="entry name" value="YfhM-like"/>
</dbReference>
<evidence type="ECO:0000259" key="4">
    <source>
        <dbReference type="SMART" id="SM01359"/>
    </source>
</evidence>
<evidence type="ECO:0000259" key="5">
    <source>
        <dbReference type="SMART" id="SM01360"/>
    </source>
</evidence>
<evidence type="ECO:0000313" key="7">
    <source>
        <dbReference type="Proteomes" id="UP001524944"/>
    </source>
</evidence>
<protein>
    <submittedName>
        <fullName evidence="6">Ig-like domain-containing protein</fullName>
    </submittedName>
</protein>
<comment type="caution">
    <text evidence="6">The sequence shown here is derived from an EMBL/GenBank/DDBJ whole genome shotgun (WGS) entry which is preliminary data.</text>
</comment>
<dbReference type="Gene3D" id="2.60.40.3710">
    <property type="match status" value="1"/>
</dbReference>
<name>A0ABT1Y1Z1_9FIRM</name>
<keyword evidence="1" id="KW-0732">Signal</keyword>
<feature type="domain" description="Alpha-2-macroglobulin" evidence="5">
    <location>
        <begin position="1004"/>
        <end position="1094"/>
    </location>
</feature>
<feature type="region of interest" description="Disordered" evidence="2">
    <location>
        <begin position="978"/>
        <end position="998"/>
    </location>
</feature>
<evidence type="ECO:0000256" key="3">
    <source>
        <dbReference type="SAM" id="Phobius"/>
    </source>
</evidence>
<dbReference type="PANTHER" id="PTHR40094">
    <property type="entry name" value="ALPHA-2-MACROGLOBULIN HOMOLOG"/>
    <property type="match status" value="1"/>
</dbReference>
<dbReference type="SMART" id="SM01359">
    <property type="entry name" value="A2M_N_2"/>
    <property type="match status" value="1"/>
</dbReference>
<dbReference type="Pfam" id="PF07703">
    <property type="entry name" value="A2M_BRD"/>
    <property type="match status" value="1"/>
</dbReference>
<proteinExistence type="predicted"/>